<protein>
    <submittedName>
        <fullName evidence="1">Uncharacterized protein</fullName>
    </submittedName>
</protein>
<gene>
    <name evidence="1" type="ORF">MNOR_LOCUS4532</name>
</gene>
<accession>A0AAV2PUL2</accession>
<comment type="caution">
    <text evidence="1">The sequence shown here is derived from an EMBL/GenBank/DDBJ whole genome shotgun (WGS) entry which is preliminary data.</text>
</comment>
<name>A0AAV2PUL2_MEGNR</name>
<feature type="non-terminal residue" evidence="1">
    <location>
        <position position="1"/>
    </location>
</feature>
<evidence type="ECO:0000313" key="2">
    <source>
        <dbReference type="Proteomes" id="UP001497623"/>
    </source>
</evidence>
<dbReference type="Proteomes" id="UP001497623">
    <property type="component" value="Unassembled WGS sequence"/>
</dbReference>
<reference evidence="1 2" key="1">
    <citation type="submission" date="2024-05" db="EMBL/GenBank/DDBJ databases">
        <authorList>
            <person name="Wallberg A."/>
        </authorList>
    </citation>
    <scope>NUCLEOTIDE SEQUENCE [LARGE SCALE GENOMIC DNA]</scope>
</reference>
<proteinExistence type="predicted"/>
<sequence>GAEYELYMYNAAEAANLASESNNSTSAASAATAETTAADRVAEVFSTLKKLEDPNDILFARAEGLHAHGHMQEASCLAVQLAQELLANPPNLMIELPPPPTKAKRKK</sequence>
<evidence type="ECO:0000313" key="1">
    <source>
        <dbReference type="EMBL" id="CAL4065074.1"/>
    </source>
</evidence>
<organism evidence="1 2">
    <name type="scientific">Meganyctiphanes norvegica</name>
    <name type="common">Northern krill</name>
    <name type="synonym">Thysanopoda norvegica</name>
    <dbReference type="NCBI Taxonomy" id="48144"/>
    <lineage>
        <taxon>Eukaryota</taxon>
        <taxon>Metazoa</taxon>
        <taxon>Ecdysozoa</taxon>
        <taxon>Arthropoda</taxon>
        <taxon>Crustacea</taxon>
        <taxon>Multicrustacea</taxon>
        <taxon>Malacostraca</taxon>
        <taxon>Eumalacostraca</taxon>
        <taxon>Eucarida</taxon>
        <taxon>Euphausiacea</taxon>
        <taxon>Euphausiidae</taxon>
        <taxon>Meganyctiphanes</taxon>
    </lineage>
</organism>
<dbReference type="EMBL" id="CAXKWB010001664">
    <property type="protein sequence ID" value="CAL4065074.1"/>
    <property type="molecule type" value="Genomic_DNA"/>
</dbReference>
<dbReference type="AlphaFoldDB" id="A0AAV2PUL2"/>
<keyword evidence="2" id="KW-1185">Reference proteome</keyword>
<feature type="non-terminal residue" evidence="1">
    <location>
        <position position="107"/>
    </location>
</feature>